<dbReference type="NCBIfam" id="TIGR01143">
    <property type="entry name" value="murF"/>
    <property type="match status" value="1"/>
</dbReference>
<dbReference type="SUPFAM" id="SSF53244">
    <property type="entry name" value="MurD-like peptide ligases, peptide-binding domain"/>
    <property type="match status" value="1"/>
</dbReference>
<dbReference type="InterPro" id="IPR013221">
    <property type="entry name" value="Mur_ligase_cen"/>
</dbReference>
<comment type="caution">
    <text evidence="13">The sequence shown here is derived from an EMBL/GenBank/DDBJ whole genome shotgun (WGS) entry which is preliminary data.</text>
</comment>
<dbReference type="InterPro" id="IPR004101">
    <property type="entry name" value="Mur_ligase_C"/>
</dbReference>
<comment type="pathway">
    <text evidence="10">Cell wall biogenesis; peptidoglycan biosynthesis.</text>
</comment>
<evidence type="ECO:0000256" key="5">
    <source>
        <dbReference type="ARBA" id="ARBA00022840"/>
    </source>
</evidence>
<evidence type="ECO:0000256" key="7">
    <source>
        <dbReference type="ARBA" id="ARBA00022984"/>
    </source>
</evidence>
<dbReference type="Gene3D" id="3.40.1390.10">
    <property type="entry name" value="MurE/MurF, N-terminal domain"/>
    <property type="match status" value="1"/>
</dbReference>
<dbReference type="EC" id="6.3.2.10" evidence="10"/>
<keyword evidence="6 10" id="KW-0133">Cell shape</keyword>
<dbReference type="RefSeq" id="WP_114643086.1">
    <property type="nucleotide sequence ID" value="NZ_JAACIO010000022.1"/>
</dbReference>
<comment type="function">
    <text evidence="10">Involved in cell wall formation. Catalyzes the final step in the synthesis of UDP-N-acetylmuramoyl-pentapeptide, the precursor of murein.</text>
</comment>
<dbReference type="SUPFAM" id="SSF63418">
    <property type="entry name" value="MurE/MurF N-terminal domain"/>
    <property type="match status" value="1"/>
</dbReference>
<evidence type="ECO:0000256" key="3">
    <source>
        <dbReference type="ARBA" id="ARBA00022618"/>
    </source>
</evidence>
<keyword evidence="3 10" id="KW-0132">Cell division</keyword>
<evidence type="ECO:0000259" key="12">
    <source>
        <dbReference type="Pfam" id="PF08245"/>
    </source>
</evidence>
<dbReference type="PANTHER" id="PTHR43024">
    <property type="entry name" value="UDP-N-ACETYLMURAMOYL-TRIPEPTIDE--D-ALANYL-D-ALANINE LIGASE"/>
    <property type="match status" value="1"/>
</dbReference>
<dbReference type="InterPro" id="IPR035911">
    <property type="entry name" value="MurE/MurF_N"/>
</dbReference>
<evidence type="ECO:0000313" key="13">
    <source>
        <dbReference type="EMBL" id="REI40257.1"/>
    </source>
</evidence>
<gene>
    <name evidence="13" type="primary">murF</name>
    <name evidence="13" type="ORF">DYH56_11850</name>
</gene>
<dbReference type="Gene3D" id="3.90.190.20">
    <property type="entry name" value="Mur ligase, C-terminal domain"/>
    <property type="match status" value="1"/>
</dbReference>
<evidence type="ECO:0000256" key="10">
    <source>
        <dbReference type="RuleBase" id="RU004136"/>
    </source>
</evidence>
<proteinExistence type="predicted"/>
<feature type="domain" description="Mur ligase C-terminal" evidence="11">
    <location>
        <begin position="302"/>
        <end position="421"/>
    </location>
</feature>
<accession>A0ABX9KF67</accession>
<feature type="domain" description="Mur ligase central" evidence="12">
    <location>
        <begin position="101"/>
        <end position="280"/>
    </location>
</feature>
<dbReference type="InterPro" id="IPR005863">
    <property type="entry name" value="UDP-N-AcMur_synth"/>
</dbReference>
<evidence type="ECO:0000256" key="4">
    <source>
        <dbReference type="ARBA" id="ARBA00022741"/>
    </source>
</evidence>
<evidence type="ECO:0000313" key="14">
    <source>
        <dbReference type="Proteomes" id="UP000263486"/>
    </source>
</evidence>
<comment type="subcellular location">
    <subcellularLocation>
        <location evidence="10">Cytoplasm</location>
    </subcellularLocation>
</comment>
<dbReference type="InterPro" id="IPR036615">
    <property type="entry name" value="Mur_ligase_C_dom_sf"/>
</dbReference>
<sequence>MQKLVFFNKMYPNQKNLKDIEIGEIHIDSRKVKKNDVFIGIRSGNEYIQDVLEKGACLVFYDDINIKIEDERAIYVENSILFLQELAKKYRESLDVTVIGITGSEGKTSTKDILYSILSQKYKGKKTQGNYNNHIGLPLTLLQLEEGDKFIALEMGMSNLGEIRLLGEIASPDYAVVTNIGDSHLEFLENRDNVFKAKTEIFDFVKPEFRVVYGDDPYFKDAEAVRVGKNRNNDYIISGFHQDKRGGEFKLSFLDEEIEVQTNLYGEYNSINIALAMTVALKMEVPKGEILDACKNLKLTGMRFERVEKDGKIFINDAYNASPVAMKVSLETFDEIFKGDYKVAILGDMLELGKESGKLHEGLSKTIEKLNLDEVYLVGKEMKNLYMKLDHKNCFYFETTEEIGCKVEGIKDGAVIFLKASNGICLNKILD</sequence>
<dbReference type="Proteomes" id="UP000263486">
    <property type="component" value="Unassembled WGS sequence"/>
</dbReference>
<dbReference type="InterPro" id="IPR036565">
    <property type="entry name" value="Mur-like_cat_sf"/>
</dbReference>
<keyword evidence="9 10" id="KW-0961">Cell wall biogenesis/degradation</keyword>
<dbReference type="Pfam" id="PF02875">
    <property type="entry name" value="Mur_ligase_C"/>
    <property type="match status" value="1"/>
</dbReference>
<dbReference type="GO" id="GO:0016874">
    <property type="term" value="F:ligase activity"/>
    <property type="evidence" value="ECO:0007669"/>
    <property type="project" value="UniProtKB-KW"/>
</dbReference>
<evidence type="ECO:0000256" key="8">
    <source>
        <dbReference type="ARBA" id="ARBA00023306"/>
    </source>
</evidence>
<keyword evidence="7 10" id="KW-0573">Peptidoglycan synthesis</keyword>
<dbReference type="InterPro" id="IPR051046">
    <property type="entry name" value="MurCDEF_CellWall_CoF430Synth"/>
</dbReference>
<organism evidence="13 14">
    <name type="scientific">Psychrilyobacter piezotolerans</name>
    <dbReference type="NCBI Taxonomy" id="2293438"/>
    <lineage>
        <taxon>Bacteria</taxon>
        <taxon>Fusobacteriati</taxon>
        <taxon>Fusobacteriota</taxon>
        <taxon>Fusobacteriia</taxon>
        <taxon>Fusobacteriales</taxon>
        <taxon>Fusobacteriaceae</taxon>
        <taxon>Psychrilyobacter</taxon>
    </lineage>
</organism>
<reference evidence="13 14" key="1">
    <citation type="submission" date="2018-08" db="EMBL/GenBank/DDBJ databases">
        <title>Draft genome sequence of Psychrilyobacter sp. strain SD5 isolated from Black Sea water.</title>
        <authorList>
            <person name="Yadav S."/>
            <person name="Villanueva L."/>
            <person name="Damste J.S.S."/>
        </authorList>
    </citation>
    <scope>NUCLEOTIDE SEQUENCE [LARGE SCALE GENOMIC DNA]</scope>
    <source>
        <strain evidence="13 14">SD5</strain>
    </source>
</reference>
<evidence type="ECO:0000256" key="6">
    <source>
        <dbReference type="ARBA" id="ARBA00022960"/>
    </source>
</evidence>
<keyword evidence="8 10" id="KW-0131">Cell cycle</keyword>
<evidence type="ECO:0000256" key="1">
    <source>
        <dbReference type="ARBA" id="ARBA00022490"/>
    </source>
</evidence>
<evidence type="ECO:0000259" key="11">
    <source>
        <dbReference type="Pfam" id="PF02875"/>
    </source>
</evidence>
<dbReference type="EMBL" id="QUAJ01000022">
    <property type="protein sequence ID" value="REI40257.1"/>
    <property type="molecule type" value="Genomic_DNA"/>
</dbReference>
<keyword evidence="2 13" id="KW-0436">Ligase</keyword>
<keyword evidence="5" id="KW-0067">ATP-binding</keyword>
<dbReference type="Pfam" id="PF08245">
    <property type="entry name" value="Mur_ligase_M"/>
    <property type="match status" value="1"/>
</dbReference>
<dbReference type="Gene3D" id="3.40.1190.10">
    <property type="entry name" value="Mur-like, catalytic domain"/>
    <property type="match status" value="1"/>
</dbReference>
<dbReference type="PANTHER" id="PTHR43024:SF1">
    <property type="entry name" value="UDP-N-ACETYLMURAMOYL-TRIPEPTIDE--D-ALANYL-D-ALANINE LIGASE"/>
    <property type="match status" value="1"/>
</dbReference>
<evidence type="ECO:0000256" key="9">
    <source>
        <dbReference type="ARBA" id="ARBA00023316"/>
    </source>
</evidence>
<protein>
    <recommendedName>
        <fullName evidence="10">UDP-N-acetylmuramoyl-tripeptide--D-alanyl-D-alanine ligase</fullName>
        <ecNumber evidence="10">6.3.2.10</ecNumber>
    </recommendedName>
</protein>
<dbReference type="SUPFAM" id="SSF53623">
    <property type="entry name" value="MurD-like peptide ligases, catalytic domain"/>
    <property type="match status" value="1"/>
</dbReference>
<keyword evidence="4" id="KW-0547">Nucleotide-binding</keyword>
<name>A0ABX9KF67_9FUSO</name>
<evidence type="ECO:0000256" key="2">
    <source>
        <dbReference type="ARBA" id="ARBA00022598"/>
    </source>
</evidence>
<keyword evidence="14" id="KW-1185">Reference proteome</keyword>
<keyword evidence="1" id="KW-0963">Cytoplasm</keyword>
<comment type="catalytic activity">
    <reaction evidence="10">
        <text>D-alanyl-D-alanine + UDP-N-acetyl-alpha-D-muramoyl-L-alanyl-gamma-D-glutamyl-meso-2,6-diaminopimelate + ATP = UDP-N-acetyl-alpha-D-muramoyl-L-alanyl-gamma-D-glutamyl-meso-2,6-diaminopimeloyl-D-alanyl-D-alanine + ADP + phosphate + H(+)</text>
        <dbReference type="Rhea" id="RHEA:28374"/>
        <dbReference type="ChEBI" id="CHEBI:15378"/>
        <dbReference type="ChEBI" id="CHEBI:30616"/>
        <dbReference type="ChEBI" id="CHEBI:43474"/>
        <dbReference type="ChEBI" id="CHEBI:57822"/>
        <dbReference type="ChEBI" id="CHEBI:61386"/>
        <dbReference type="ChEBI" id="CHEBI:83905"/>
        <dbReference type="ChEBI" id="CHEBI:456216"/>
        <dbReference type="EC" id="6.3.2.10"/>
    </reaction>
</comment>